<proteinExistence type="inferred from homology"/>
<dbReference type="GO" id="GO:1990023">
    <property type="term" value="C:mitotic spindle midzone"/>
    <property type="evidence" value="ECO:0007669"/>
    <property type="project" value="TreeGrafter"/>
</dbReference>
<evidence type="ECO:0000256" key="15">
    <source>
        <dbReference type="ARBA" id="ARBA00023306"/>
    </source>
</evidence>
<dbReference type="GO" id="GO:0051301">
    <property type="term" value="P:cell division"/>
    <property type="evidence" value="ECO:0007669"/>
    <property type="project" value="UniProtKB-KW"/>
</dbReference>
<dbReference type="GO" id="GO:0008608">
    <property type="term" value="P:attachment of spindle microtubules to kinetochore"/>
    <property type="evidence" value="ECO:0007669"/>
    <property type="project" value="TreeGrafter"/>
</dbReference>
<keyword evidence="12" id="KW-0995">Kinetochore</keyword>
<keyword evidence="15" id="KW-0131">Cell cycle</keyword>
<dbReference type="EMBL" id="MU007098">
    <property type="protein sequence ID" value="KAF2421496.1"/>
    <property type="molecule type" value="Genomic_DNA"/>
</dbReference>
<evidence type="ECO:0000256" key="17">
    <source>
        <dbReference type="ARBA" id="ARBA00030568"/>
    </source>
</evidence>
<evidence type="ECO:0000256" key="7">
    <source>
        <dbReference type="ARBA" id="ARBA00022490"/>
    </source>
</evidence>
<keyword evidence="6" id="KW-0158">Chromosome</keyword>
<evidence type="ECO:0000256" key="9">
    <source>
        <dbReference type="ARBA" id="ARBA00022701"/>
    </source>
</evidence>
<dbReference type="PANTHER" id="PTHR28036">
    <property type="entry name" value="DASH COMPLEX SUBUNIT DAD2"/>
    <property type="match status" value="1"/>
</dbReference>
<comment type="subcellular location">
    <subcellularLocation>
        <location evidence="3">Chromosome</location>
        <location evidence="3">Centromere</location>
        <location evidence="3">Kinetochore</location>
    </subcellularLocation>
    <subcellularLocation>
        <location evidence="2">Cytoplasm</location>
        <location evidence="2">Cytoskeleton</location>
        <location evidence="2">Spindle</location>
    </subcellularLocation>
    <subcellularLocation>
        <location evidence="1">Nucleus</location>
    </subcellularLocation>
</comment>
<comment type="similarity">
    <text evidence="4">Belongs to the DASH complex DAD2 family.</text>
</comment>
<evidence type="ECO:0000256" key="16">
    <source>
        <dbReference type="ARBA" id="ARBA00023328"/>
    </source>
</evidence>
<evidence type="ECO:0000256" key="5">
    <source>
        <dbReference type="ARBA" id="ARBA00020260"/>
    </source>
</evidence>
<protein>
    <recommendedName>
        <fullName evidence="5">DASH complex subunit DAD2</fullName>
    </recommendedName>
    <alternativeName>
        <fullName evidence="17">Outer kinetochore protein DAD2</fullName>
    </alternativeName>
</protein>
<keyword evidence="20" id="KW-1185">Reference proteome</keyword>
<comment type="caution">
    <text evidence="19">The sequence shown here is derived from an EMBL/GenBank/DDBJ whole genome shotgun (WGS) entry which is preliminary data.</text>
</comment>
<dbReference type="GO" id="GO:0005874">
    <property type="term" value="C:microtubule"/>
    <property type="evidence" value="ECO:0007669"/>
    <property type="project" value="UniProtKB-KW"/>
</dbReference>
<evidence type="ECO:0000256" key="1">
    <source>
        <dbReference type="ARBA" id="ARBA00004123"/>
    </source>
</evidence>
<gene>
    <name evidence="19" type="ORF">EJ08DRAFT_597500</name>
</gene>
<evidence type="ECO:0000256" key="11">
    <source>
        <dbReference type="ARBA" id="ARBA00022829"/>
    </source>
</evidence>
<evidence type="ECO:0000256" key="4">
    <source>
        <dbReference type="ARBA" id="ARBA00005501"/>
    </source>
</evidence>
<evidence type="ECO:0000256" key="13">
    <source>
        <dbReference type="ARBA" id="ARBA00023212"/>
    </source>
</evidence>
<feature type="region of interest" description="Disordered" evidence="18">
    <location>
        <begin position="1"/>
        <end position="31"/>
    </location>
</feature>
<keyword evidence="11" id="KW-0159">Chromosome partition</keyword>
<keyword evidence="14" id="KW-0539">Nucleus</keyword>
<keyword evidence="10" id="KW-0498">Mitosis</keyword>
<dbReference type="AlphaFoldDB" id="A0A9P4NH41"/>
<evidence type="ECO:0000256" key="18">
    <source>
        <dbReference type="SAM" id="MobiDB-lite"/>
    </source>
</evidence>
<evidence type="ECO:0000256" key="12">
    <source>
        <dbReference type="ARBA" id="ARBA00022838"/>
    </source>
</evidence>
<evidence type="ECO:0000256" key="2">
    <source>
        <dbReference type="ARBA" id="ARBA00004186"/>
    </source>
</evidence>
<evidence type="ECO:0000256" key="3">
    <source>
        <dbReference type="ARBA" id="ARBA00004629"/>
    </source>
</evidence>
<organism evidence="19 20">
    <name type="scientific">Tothia fuscella</name>
    <dbReference type="NCBI Taxonomy" id="1048955"/>
    <lineage>
        <taxon>Eukaryota</taxon>
        <taxon>Fungi</taxon>
        <taxon>Dikarya</taxon>
        <taxon>Ascomycota</taxon>
        <taxon>Pezizomycotina</taxon>
        <taxon>Dothideomycetes</taxon>
        <taxon>Pleosporomycetidae</taxon>
        <taxon>Venturiales</taxon>
        <taxon>Cylindrosympodiaceae</taxon>
        <taxon>Tothia</taxon>
    </lineage>
</organism>
<dbReference type="Proteomes" id="UP000800235">
    <property type="component" value="Unassembled WGS sequence"/>
</dbReference>
<keyword evidence="7" id="KW-0963">Cytoplasm</keyword>
<dbReference type="InterPro" id="IPR013963">
    <property type="entry name" value="DASH_Dad2"/>
</dbReference>
<evidence type="ECO:0000256" key="14">
    <source>
        <dbReference type="ARBA" id="ARBA00023242"/>
    </source>
</evidence>
<keyword evidence="16" id="KW-0137">Centromere</keyword>
<reference evidence="19" key="1">
    <citation type="journal article" date="2020" name="Stud. Mycol.">
        <title>101 Dothideomycetes genomes: a test case for predicting lifestyles and emergence of pathogens.</title>
        <authorList>
            <person name="Haridas S."/>
            <person name="Albert R."/>
            <person name="Binder M."/>
            <person name="Bloem J."/>
            <person name="Labutti K."/>
            <person name="Salamov A."/>
            <person name="Andreopoulos B."/>
            <person name="Baker S."/>
            <person name="Barry K."/>
            <person name="Bills G."/>
            <person name="Bluhm B."/>
            <person name="Cannon C."/>
            <person name="Castanera R."/>
            <person name="Culley D."/>
            <person name="Daum C."/>
            <person name="Ezra D."/>
            <person name="Gonzalez J."/>
            <person name="Henrissat B."/>
            <person name="Kuo A."/>
            <person name="Liang C."/>
            <person name="Lipzen A."/>
            <person name="Lutzoni F."/>
            <person name="Magnuson J."/>
            <person name="Mondo S."/>
            <person name="Nolan M."/>
            <person name="Ohm R."/>
            <person name="Pangilinan J."/>
            <person name="Park H.-J."/>
            <person name="Ramirez L."/>
            <person name="Alfaro M."/>
            <person name="Sun H."/>
            <person name="Tritt A."/>
            <person name="Yoshinaga Y."/>
            <person name="Zwiers L.-H."/>
            <person name="Turgeon B."/>
            <person name="Goodwin S."/>
            <person name="Spatafora J."/>
            <person name="Crous P."/>
            <person name="Grigoriev I."/>
        </authorList>
    </citation>
    <scope>NUCLEOTIDE SEQUENCE</scope>
    <source>
        <strain evidence="19">CBS 130266</strain>
    </source>
</reference>
<dbReference type="OrthoDB" id="3230169at2759"/>
<evidence type="ECO:0000256" key="10">
    <source>
        <dbReference type="ARBA" id="ARBA00022776"/>
    </source>
</evidence>
<keyword evidence="8" id="KW-0132">Cell division</keyword>
<feature type="compositionally biased region" description="Low complexity" evidence="18">
    <location>
        <begin position="15"/>
        <end position="30"/>
    </location>
</feature>
<dbReference type="GO" id="GO:0044732">
    <property type="term" value="C:mitotic spindle pole body"/>
    <property type="evidence" value="ECO:0007669"/>
    <property type="project" value="TreeGrafter"/>
</dbReference>
<sequence length="141" mass="14882">MSYNPSRALPSHLRSASLSNNTGTTSTSQSPLLLQRIHEKKAELANLRELQELSKGLADQMAMLETKLATLSDGTEAVATVLANWHNVLRAIGMASSKFALVGKDGGGEKAGEVPLPQTLVRIPTQSAGMIAQAAEQESGD</sequence>
<name>A0A9P4NH41_9PEZI</name>
<dbReference type="PANTHER" id="PTHR28036:SF1">
    <property type="entry name" value="DASH COMPLEX SUBUNIT DAD2"/>
    <property type="match status" value="1"/>
</dbReference>
<evidence type="ECO:0000313" key="20">
    <source>
        <dbReference type="Proteomes" id="UP000800235"/>
    </source>
</evidence>
<evidence type="ECO:0000256" key="6">
    <source>
        <dbReference type="ARBA" id="ARBA00022454"/>
    </source>
</evidence>
<dbReference type="Pfam" id="PF08654">
    <property type="entry name" value="DASH_Dad2"/>
    <property type="match status" value="1"/>
</dbReference>
<accession>A0A9P4NH41</accession>
<dbReference type="GO" id="GO:0042729">
    <property type="term" value="C:DASH complex"/>
    <property type="evidence" value="ECO:0007669"/>
    <property type="project" value="InterPro"/>
</dbReference>
<evidence type="ECO:0000313" key="19">
    <source>
        <dbReference type="EMBL" id="KAF2421496.1"/>
    </source>
</evidence>
<evidence type="ECO:0000256" key="8">
    <source>
        <dbReference type="ARBA" id="ARBA00022618"/>
    </source>
</evidence>
<dbReference type="GO" id="GO:0000278">
    <property type="term" value="P:mitotic cell cycle"/>
    <property type="evidence" value="ECO:0007669"/>
    <property type="project" value="InterPro"/>
</dbReference>
<keyword evidence="9" id="KW-0493">Microtubule</keyword>
<keyword evidence="13" id="KW-0206">Cytoskeleton</keyword>